<dbReference type="InterPro" id="IPR036388">
    <property type="entry name" value="WH-like_DNA-bd_sf"/>
</dbReference>
<dbReference type="Pfam" id="PF01614">
    <property type="entry name" value="IclR_C"/>
    <property type="match status" value="1"/>
</dbReference>
<dbReference type="SUPFAM" id="SSF46785">
    <property type="entry name" value="Winged helix' DNA-binding domain"/>
    <property type="match status" value="1"/>
</dbReference>
<protein>
    <submittedName>
        <fullName evidence="5">Transcriptional regulator KdgR</fullName>
    </submittedName>
</protein>
<keyword evidence="2" id="KW-0238">DNA-binding</keyword>
<dbReference type="PANTHER" id="PTHR30136">
    <property type="entry name" value="HELIX-TURN-HELIX TRANSCRIPTIONAL REGULATOR, ICLR FAMILY"/>
    <property type="match status" value="1"/>
</dbReference>
<name>A0A6I6MLE7_9CAUL</name>
<dbReference type="GO" id="GO:0045892">
    <property type="term" value="P:negative regulation of DNA-templated transcription"/>
    <property type="evidence" value="ECO:0007669"/>
    <property type="project" value="TreeGrafter"/>
</dbReference>
<reference evidence="6" key="1">
    <citation type="submission" date="2019-12" db="EMBL/GenBank/DDBJ databases">
        <title>Complete genome of Terracaulis silvestris 0127_4.</title>
        <authorList>
            <person name="Vieira S."/>
            <person name="Riedel T."/>
            <person name="Sproer C."/>
            <person name="Pascual J."/>
            <person name="Boedeker C."/>
            <person name="Overmann J."/>
        </authorList>
    </citation>
    <scope>NUCLEOTIDE SEQUENCE [LARGE SCALE GENOMIC DNA]</scope>
    <source>
        <strain evidence="6">0127_4</strain>
    </source>
</reference>
<dbReference type="Gene3D" id="1.10.10.10">
    <property type="entry name" value="Winged helix-like DNA-binding domain superfamily/Winged helix DNA-binding domain"/>
    <property type="match status" value="1"/>
</dbReference>
<keyword evidence="1" id="KW-0805">Transcription regulation</keyword>
<dbReference type="SUPFAM" id="SSF55781">
    <property type="entry name" value="GAF domain-like"/>
    <property type="match status" value="1"/>
</dbReference>
<evidence type="ECO:0000313" key="5">
    <source>
        <dbReference type="EMBL" id="QGZ96215.1"/>
    </source>
</evidence>
<dbReference type="GO" id="GO:0003677">
    <property type="term" value="F:DNA binding"/>
    <property type="evidence" value="ECO:0007669"/>
    <property type="project" value="UniProtKB-KW"/>
</dbReference>
<dbReference type="AlphaFoldDB" id="A0A6I6MLE7"/>
<evidence type="ECO:0000313" key="6">
    <source>
        <dbReference type="Proteomes" id="UP000431269"/>
    </source>
</evidence>
<dbReference type="FunFam" id="1.10.10.10:FF:000056">
    <property type="entry name" value="IclR family transcriptional regulator"/>
    <property type="match status" value="1"/>
</dbReference>
<dbReference type="EMBL" id="CP047045">
    <property type="protein sequence ID" value="QGZ96215.1"/>
    <property type="molecule type" value="Genomic_DNA"/>
</dbReference>
<feature type="domain" description="HTH iclR-type" evidence="4">
    <location>
        <begin position="10"/>
        <end position="72"/>
    </location>
</feature>
<keyword evidence="3" id="KW-0804">Transcription</keyword>
<accession>A0A6I6MLE7</accession>
<keyword evidence="6" id="KW-1185">Reference proteome</keyword>
<dbReference type="InterPro" id="IPR014757">
    <property type="entry name" value="Tscrpt_reg_IclR_C"/>
</dbReference>
<gene>
    <name evidence="5" type="primary">kdgR_2</name>
    <name evidence="5" type="ORF">DSM104635_03073</name>
</gene>
<evidence type="ECO:0000259" key="4">
    <source>
        <dbReference type="PROSITE" id="PS51077"/>
    </source>
</evidence>
<organism evidence="5 6">
    <name type="scientific">Terricaulis silvestris</name>
    <dbReference type="NCBI Taxonomy" id="2686094"/>
    <lineage>
        <taxon>Bacteria</taxon>
        <taxon>Pseudomonadati</taxon>
        <taxon>Pseudomonadota</taxon>
        <taxon>Alphaproteobacteria</taxon>
        <taxon>Caulobacterales</taxon>
        <taxon>Caulobacteraceae</taxon>
        <taxon>Terricaulis</taxon>
    </lineage>
</organism>
<evidence type="ECO:0000256" key="1">
    <source>
        <dbReference type="ARBA" id="ARBA00023015"/>
    </source>
</evidence>
<dbReference type="PANTHER" id="PTHR30136:SF35">
    <property type="entry name" value="HTH-TYPE TRANSCRIPTIONAL REGULATOR RV1719"/>
    <property type="match status" value="1"/>
</dbReference>
<evidence type="ECO:0000256" key="2">
    <source>
        <dbReference type="ARBA" id="ARBA00023125"/>
    </source>
</evidence>
<evidence type="ECO:0000256" key="3">
    <source>
        <dbReference type="ARBA" id="ARBA00023163"/>
    </source>
</evidence>
<dbReference type="InterPro" id="IPR050707">
    <property type="entry name" value="HTH_MetabolicPath_Reg"/>
</dbReference>
<dbReference type="RefSeq" id="WP_158767021.1">
    <property type="nucleotide sequence ID" value="NZ_CP047045.1"/>
</dbReference>
<dbReference type="KEGG" id="tsv:DSM104635_03073"/>
<dbReference type="InterPro" id="IPR036390">
    <property type="entry name" value="WH_DNA-bd_sf"/>
</dbReference>
<dbReference type="InterPro" id="IPR029016">
    <property type="entry name" value="GAF-like_dom_sf"/>
</dbReference>
<dbReference type="Pfam" id="PF09339">
    <property type="entry name" value="HTH_IclR"/>
    <property type="match status" value="1"/>
</dbReference>
<dbReference type="PROSITE" id="PS51077">
    <property type="entry name" value="HTH_ICLR"/>
    <property type="match status" value="1"/>
</dbReference>
<dbReference type="Proteomes" id="UP000431269">
    <property type="component" value="Chromosome"/>
</dbReference>
<sequence>MARSLDPKKIKSAQRALEVLEYFRGGRAEATVMDIARSMGYPQSSTSELLSCLVALGYLTRDRSARTYRPTARVAVLGAWVQPNLFREGRLLPAMDELAREAGTTVVLGNRVGLEIQYIHAVAPPGLQMNVSEGEAASLTHSAMGQAVLASMDRNYMRKLLHRINAESEAEQRVSFEDAAQECDETSGRGFATASEHGGRMIAMLLSHGGQDDGLALGMLLTQEQHETQPEYFVQLLRGAVARLAVKAPAQRYAPTRVAERVPMQMMG</sequence>
<proteinExistence type="predicted"/>
<dbReference type="GO" id="GO:0003700">
    <property type="term" value="F:DNA-binding transcription factor activity"/>
    <property type="evidence" value="ECO:0007669"/>
    <property type="project" value="TreeGrafter"/>
</dbReference>
<dbReference type="InterPro" id="IPR005471">
    <property type="entry name" value="Tscrpt_reg_IclR_N"/>
</dbReference>
<dbReference type="SMART" id="SM00346">
    <property type="entry name" value="HTH_ICLR"/>
    <property type="match status" value="1"/>
</dbReference>
<dbReference type="Gene3D" id="3.30.450.40">
    <property type="match status" value="1"/>
</dbReference>